<dbReference type="AlphaFoldDB" id="D3B8B8"/>
<dbReference type="GO" id="GO:0006355">
    <property type="term" value="P:regulation of DNA-templated transcription"/>
    <property type="evidence" value="ECO:0007669"/>
    <property type="project" value="InterPro"/>
</dbReference>
<gene>
    <name evidence="7" type="ORF">PPL_04710</name>
</gene>
<feature type="region of interest" description="Disordered" evidence="5">
    <location>
        <begin position="157"/>
        <end position="192"/>
    </location>
</feature>
<feature type="DNA-binding region" description="Homeobox" evidence="4">
    <location>
        <begin position="339"/>
        <end position="398"/>
    </location>
</feature>
<dbReference type="InterPro" id="IPR001356">
    <property type="entry name" value="HD"/>
</dbReference>
<evidence type="ECO:0000313" key="7">
    <source>
        <dbReference type="EMBL" id="EFA82286.1"/>
    </source>
</evidence>
<protein>
    <recommendedName>
        <fullName evidence="6">Homeobox domain-containing protein</fullName>
    </recommendedName>
</protein>
<comment type="subcellular location">
    <subcellularLocation>
        <location evidence="4">Nucleus</location>
    </subcellularLocation>
</comment>
<dbReference type="CDD" id="cd00086">
    <property type="entry name" value="homeodomain"/>
    <property type="match status" value="1"/>
</dbReference>
<feature type="region of interest" description="Disordered" evidence="5">
    <location>
        <begin position="386"/>
        <end position="422"/>
    </location>
</feature>
<dbReference type="SUPFAM" id="SSF46689">
    <property type="entry name" value="Homeodomain-like"/>
    <property type="match status" value="1"/>
</dbReference>
<feature type="domain" description="Homeobox" evidence="6">
    <location>
        <begin position="337"/>
        <end position="397"/>
    </location>
</feature>
<keyword evidence="8" id="KW-1185">Reference proteome</keyword>
<dbReference type="GO" id="GO:0003677">
    <property type="term" value="F:DNA binding"/>
    <property type="evidence" value="ECO:0007669"/>
    <property type="project" value="UniProtKB-UniRule"/>
</dbReference>
<dbReference type="InterPro" id="IPR009057">
    <property type="entry name" value="Homeodomain-like_sf"/>
</dbReference>
<dbReference type="InterPro" id="IPR008422">
    <property type="entry name" value="KN_HD"/>
</dbReference>
<dbReference type="Gene3D" id="1.10.10.60">
    <property type="entry name" value="Homeodomain-like"/>
    <property type="match status" value="1"/>
</dbReference>
<sequence length="422" mass="49227">MYTHIPFQYAISTTNLYGGDDNNNNDNNNNNINNYNNYNFFAKYNNNNNNNCDHLYQQESPFLSVSSCSALADAEYACFFGDDCEEIPDFDKELENRDLKKLEFLNHAEDEQSEEQLEPPSMDQLEIDEDYQEMDAEDISVVKSEECDEDVVVKVEVEDETAPEDAYMQDWSEEEEEQEEEQQEEEEEEEGVLVIDIDAEIENELNPSLQSLKEKLKGLRVNEYLERVGINKGYLPEKPPKIEKDEEQEVEVKEEHEEEDEEQKEEKKVKRVAAPAAAALRDEPYFIEKNQLGLPATHWIKNNRLLFDAVERIKREGLDYLSNLVESIQSVTTDYVTGKPKLRRRETMTIAQKLQFARYHNSTPSIEQKRELAKLTGRSLEQVSTYFTNRRRSVPSSKKRSRRTTTTTTTTPTKRSFISRRK</sequence>
<reference evidence="7 8" key="1">
    <citation type="journal article" date="2011" name="Genome Res.">
        <title>Phylogeny-wide analysis of social amoeba genomes highlights ancient origins for complex intercellular communication.</title>
        <authorList>
            <person name="Heidel A.J."/>
            <person name="Lawal H.M."/>
            <person name="Felder M."/>
            <person name="Schilde C."/>
            <person name="Helps N.R."/>
            <person name="Tunggal B."/>
            <person name="Rivero F."/>
            <person name="John U."/>
            <person name="Schleicher M."/>
            <person name="Eichinger L."/>
            <person name="Platzer M."/>
            <person name="Noegel A.A."/>
            <person name="Schaap P."/>
            <person name="Gloeckner G."/>
        </authorList>
    </citation>
    <scope>NUCLEOTIDE SEQUENCE [LARGE SCALE GENOMIC DNA]</scope>
    <source>
        <strain evidence="8">ATCC 26659 / Pp 5 / PN500</strain>
    </source>
</reference>
<comment type="caution">
    <text evidence="7">The sequence shown here is derived from an EMBL/GenBank/DDBJ whole genome shotgun (WGS) entry which is preliminary data.</text>
</comment>
<dbReference type="Pfam" id="PF05920">
    <property type="entry name" value="Homeobox_KN"/>
    <property type="match status" value="1"/>
</dbReference>
<accession>D3B8B8</accession>
<feature type="compositionally biased region" description="Low complexity" evidence="5">
    <location>
        <begin position="404"/>
        <end position="416"/>
    </location>
</feature>
<dbReference type="SMART" id="SM00389">
    <property type="entry name" value="HOX"/>
    <property type="match status" value="1"/>
</dbReference>
<dbReference type="Proteomes" id="UP000001396">
    <property type="component" value="Unassembled WGS sequence"/>
</dbReference>
<evidence type="ECO:0000259" key="6">
    <source>
        <dbReference type="PROSITE" id="PS50071"/>
    </source>
</evidence>
<name>D3B8B8_HETP5</name>
<evidence type="ECO:0000256" key="1">
    <source>
        <dbReference type="ARBA" id="ARBA00023125"/>
    </source>
</evidence>
<dbReference type="EMBL" id="ADBJ01000020">
    <property type="protein sequence ID" value="EFA82286.1"/>
    <property type="molecule type" value="Genomic_DNA"/>
</dbReference>
<feature type="compositionally biased region" description="Basic residues" evidence="5">
    <location>
        <begin position="389"/>
        <end position="403"/>
    </location>
</feature>
<proteinExistence type="predicted"/>
<dbReference type="InParanoid" id="D3B8B8"/>
<organism evidence="7 8">
    <name type="scientific">Heterostelium pallidum (strain ATCC 26659 / Pp 5 / PN500)</name>
    <name type="common">Cellular slime mold</name>
    <name type="synonym">Polysphondylium pallidum</name>
    <dbReference type="NCBI Taxonomy" id="670386"/>
    <lineage>
        <taxon>Eukaryota</taxon>
        <taxon>Amoebozoa</taxon>
        <taxon>Evosea</taxon>
        <taxon>Eumycetozoa</taxon>
        <taxon>Dictyostelia</taxon>
        <taxon>Acytosteliales</taxon>
        <taxon>Acytosteliaceae</taxon>
        <taxon>Heterostelium</taxon>
    </lineage>
</organism>
<evidence type="ECO:0000256" key="5">
    <source>
        <dbReference type="SAM" id="MobiDB-lite"/>
    </source>
</evidence>
<keyword evidence="1 4" id="KW-0238">DNA-binding</keyword>
<evidence type="ECO:0000256" key="4">
    <source>
        <dbReference type="PROSITE-ProRule" id="PRU00108"/>
    </source>
</evidence>
<feature type="region of interest" description="Disordered" evidence="5">
    <location>
        <begin position="236"/>
        <end position="270"/>
    </location>
</feature>
<dbReference type="PROSITE" id="PS50071">
    <property type="entry name" value="HOMEOBOX_2"/>
    <property type="match status" value="1"/>
</dbReference>
<evidence type="ECO:0000256" key="2">
    <source>
        <dbReference type="ARBA" id="ARBA00023155"/>
    </source>
</evidence>
<dbReference type="PANTHER" id="PTHR16148:SF14">
    <property type="entry name" value="MYND-TYPE DOMAIN-CONTAINING PROTEIN"/>
    <property type="match status" value="1"/>
</dbReference>
<dbReference type="RefSeq" id="XP_020434403.1">
    <property type="nucleotide sequence ID" value="XM_020575608.1"/>
</dbReference>
<dbReference type="GeneID" id="31360197"/>
<keyword evidence="3 4" id="KW-0539">Nucleus</keyword>
<keyword evidence="2 4" id="KW-0371">Homeobox</keyword>
<feature type="compositionally biased region" description="Basic and acidic residues" evidence="5">
    <location>
        <begin position="238"/>
        <end position="255"/>
    </location>
</feature>
<evidence type="ECO:0000256" key="3">
    <source>
        <dbReference type="ARBA" id="ARBA00023242"/>
    </source>
</evidence>
<evidence type="ECO:0000313" key="8">
    <source>
        <dbReference type="Proteomes" id="UP000001396"/>
    </source>
</evidence>
<dbReference type="PANTHER" id="PTHR16148">
    <property type="entry name" value="NF-KAPPA-B-REPRESSING FACTOR-RELATED"/>
    <property type="match status" value="1"/>
</dbReference>
<feature type="compositionally biased region" description="Acidic residues" evidence="5">
    <location>
        <begin position="171"/>
        <end position="192"/>
    </location>
</feature>
<dbReference type="GO" id="GO:0005634">
    <property type="term" value="C:nucleus"/>
    <property type="evidence" value="ECO:0007669"/>
    <property type="project" value="UniProtKB-SubCell"/>
</dbReference>